<dbReference type="Proteomes" id="UP000325134">
    <property type="component" value="Unassembled WGS sequence"/>
</dbReference>
<dbReference type="RefSeq" id="WP_149776976.1">
    <property type="nucleotide sequence ID" value="NZ_FQVK01000025.1"/>
</dbReference>
<sequence length="128" mass="12876">MLFKERFTLAALPLALITAACSGTGAQHQPVLAAEPGPAYAADLEQCRALAKSQNLWNPETRSQALIGAGVGALAGLSDDTVGNAEGALAGAAVGSAAGAVAGAADMRNTRRDILIECLRQRGHPVAG</sequence>
<proteinExistence type="predicted"/>
<keyword evidence="2" id="KW-1185">Reference proteome</keyword>
<dbReference type="OrthoDB" id="7067979at2"/>
<reference evidence="1 2" key="1">
    <citation type="submission" date="2016-11" db="EMBL/GenBank/DDBJ databases">
        <authorList>
            <person name="Varghese N."/>
            <person name="Submissions S."/>
        </authorList>
    </citation>
    <scope>NUCLEOTIDE SEQUENCE [LARGE SCALE GENOMIC DNA]</scope>
    <source>
        <strain evidence="1 2">DSM 29341</strain>
    </source>
</reference>
<organism evidence="1 2">
    <name type="scientific">Ruegeria intermedia</name>
    <dbReference type="NCBI Taxonomy" id="996115"/>
    <lineage>
        <taxon>Bacteria</taxon>
        <taxon>Pseudomonadati</taxon>
        <taxon>Pseudomonadota</taxon>
        <taxon>Alphaproteobacteria</taxon>
        <taxon>Rhodobacterales</taxon>
        <taxon>Roseobacteraceae</taxon>
        <taxon>Ruegeria</taxon>
    </lineage>
</organism>
<evidence type="ECO:0008006" key="3">
    <source>
        <dbReference type="Google" id="ProtNLM"/>
    </source>
</evidence>
<dbReference type="EMBL" id="FQVK01000025">
    <property type="protein sequence ID" value="SHF28754.1"/>
    <property type="molecule type" value="Genomic_DNA"/>
</dbReference>
<dbReference type="AlphaFoldDB" id="A0A1M5AF45"/>
<evidence type="ECO:0000313" key="2">
    <source>
        <dbReference type="Proteomes" id="UP000325134"/>
    </source>
</evidence>
<gene>
    <name evidence="1" type="ORF">SAMN05444279_12543</name>
</gene>
<accession>A0A1M5AF45</accession>
<protein>
    <recommendedName>
        <fullName evidence="3">Glycine zipper family protein</fullName>
    </recommendedName>
</protein>
<name>A0A1M5AF45_9RHOB</name>
<evidence type="ECO:0000313" key="1">
    <source>
        <dbReference type="EMBL" id="SHF28754.1"/>
    </source>
</evidence>
<dbReference type="PROSITE" id="PS51257">
    <property type="entry name" value="PROKAR_LIPOPROTEIN"/>
    <property type="match status" value="1"/>
</dbReference>